<protein>
    <submittedName>
        <fullName evidence="1">Ribonuclease</fullName>
    </submittedName>
</protein>
<gene>
    <name evidence="1" type="ORF">D1953_07325</name>
</gene>
<dbReference type="RefSeq" id="WP_119116509.1">
    <property type="nucleotide sequence ID" value="NZ_QWVS01000013.1"/>
</dbReference>
<dbReference type="InterPro" id="IPR025619">
    <property type="entry name" value="YlzJ"/>
</dbReference>
<organism evidence="1 2">
    <name type="scientific">Peribacillus asahii</name>
    <dbReference type="NCBI Taxonomy" id="228899"/>
    <lineage>
        <taxon>Bacteria</taxon>
        <taxon>Bacillati</taxon>
        <taxon>Bacillota</taxon>
        <taxon>Bacilli</taxon>
        <taxon>Bacillales</taxon>
        <taxon>Bacillaceae</taxon>
        <taxon>Peribacillus</taxon>
    </lineage>
</organism>
<name>A0A398BAQ3_9BACI</name>
<sequence>MTFYTIMPHEQIHPHRHEELTNYFEIMYNGIPVMVEHNGGTMLRIDRILSTDPAHFLQESVQPGQSIPLFEMLNN</sequence>
<dbReference type="EMBL" id="QWVS01000013">
    <property type="protein sequence ID" value="RID87115.1"/>
    <property type="molecule type" value="Genomic_DNA"/>
</dbReference>
<evidence type="ECO:0000313" key="1">
    <source>
        <dbReference type="EMBL" id="RID87115.1"/>
    </source>
</evidence>
<keyword evidence="2" id="KW-1185">Reference proteome</keyword>
<dbReference type="AlphaFoldDB" id="A0A398BAQ3"/>
<comment type="caution">
    <text evidence="1">The sequence shown here is derived from an EMBL/GenBank/DDBJ whole genome shotgun (WGS) entry which is preliminary data.</text>
</comment>
<reference evidence="1 2" key="1">
    <citation type="submission" date="2018-08" db="EMBL/GenBank/DDBJ databases">
        <title>Bacillus jemisoniae sp. nov., Bacillus chryseoplanitiae sp. nov., Bacillus resnikiae sp. nov., and Bacillus frankliniae sp. nov., isolated from Viking spacecraft and associated surfaces.</title>
        <authorList>
            <person name="Seuylemezian A."/>
            <person name="Vaishampayan P."/>
        </authorList>
    </citation>
    <scope>NUCLEOTIDE SEQUENCE [LARGE SCALE GENOMIC DNA]</scope>
    <source>
        <strain evidence="1 2">MA001</strain>
    </source>
</reference>
<dbReference type="Proteomes" id="UP000266016">
    <property type="component" value="Unassembled WGS sequence"/>
</dbReference>
<evidence type="ECO:0000313" key="2">
    <source>
        <dbReference type="Proteomes" id="UP000266016"/>
    </source>
</evidence>
<accession>A0A398BAQ3</accession>
<dbReference type="Pfam" id="PF14035">
    <property type="entry name" value="YlzJ"/>
    <property type="match status" value="1"/>
</dbReference>
<proteinExistence type="predicted"/>